<protein>
    <submittedName>
        <fullName evidence="1">Uncharacterized protein</fullName>
    </submittedName>
</protein>
<reference evidence="1 2" key="1">
    <citation type="submission" date="2016-03" db="EMBL/GenBank/DDBJ databases">
        <authorList>
            <person name="Ploux O."/>
        </authorList>
    </citation>
    <scope>NUCLEOTIDE SEQUENCE [LARGE SCALE GENOMIC DNA]</scope>
    <source>
        <strain evidence="1 2">R-45378</strain>
    </source>
</reference>
<organism evidence="1 2">
    <name type="scientific">Methylomonas koyamae</name>
    <dbReference type="NCBI Taxonomy" id="702114"/>
    <lineage>
        <taxon>Bacteria</taxon>
        <taxon>Pseudomonadati</taxon>
        <taxon>Pseudomonadota</taxon>
        <taxon>Gammaproteobacteria</taxon>
        <taxon>Methylococcales</taxon>
        <taxon>Methylococcaceae</taxon>
        <taxon>Methylomonas</taxon>
    </lineage>
</organism>
<name>A0A177N1D3_9GAMM</name>
<accession>A0A177N1D3</accession>
<gene>
    <name evidence="1" type="ORF">A1507_20500</name>
</gene>
<sequence length="80" mass="8725">MPPGSVRAVHGRSRTFQDFDLFNVGHIEIQAGNPHAVAVLEGIQFESAHHKTVETSADEALLHAADVFQRILHAVGLLVF</sequence>
<dbReference type="AlphaFoldDB" id="A0A177N1D3"/>
<dbReference type="Proteomes" id="UP000077857">
    <property type="component" value="Unassembled WGS sequence"/>
</dbReference>
<proteinExistence type="predicted"/>
<dbReference type="EMBL" id="LUUJ01000121">
    <property type="protein sequence ID" value="OAI11464.1"/>
    <property type="molecule type" value="Genomic_DNA"/>
</dbReference>
<comment type="caution">
    <text evidence="1">The sequence shown here is derived from an EMBL/GenBank/DDBJ whole genome shotgun (WGS) entry which is preliminary data.</text>
</comment>
<evidence type="ECO:0000313" key="2">
    <source>
        <dbReference type="Proteomes" id="UP000077857"/>
    </source>
</evidence>
<evidence type="ECO:0000313" key="1">
    <source>
        <dbReference type="EMBL" id="OAI11464.1"/>
    </source>
</evidence>